<protein>
    <recommendedName>
        <fullName evidence="4">Type VI secretion protein</fullName>
    </recommendedName>
</protein>
<keyword evidence="3" id="KW-1185">Reference proteome</keyword>
<dbReference type="EMBL" id="WLZX01000016">
    <property type="protein sequence ID" value="MTD29393.1"/>
    <property type="molecule type" value="Genomic_DNA"/>
</dbReference>
<gene>
    <name evidence="2" type="ORF">GK011_20925</name>
</gene>
<keyword evidence="1" id="KW-1133">Transmembrane helix</keyword>
<organism evidence="2 3">
    <name type="scientific">Erwinia sorbitola</name>
    <dbReference type="NCBI Taxonomy" id="2681984"/>
    <lineage>
        <taxon>Bacteria</taxon>
        <taxon>Pseudomonadati</taxon>
        <taxon>Pseudomonadota</taxon>
        <taxon>Gammaproteobacteria</taxon>
        <taxon>Enterobacterales</taxon>
        <taxon>Erwiniaceae</taxon>
        <taxon>Erwinia</taxon>
    </lineage>
</organism>
<feature type="transmembrane region" description="Helical" evidence="1">
    <location>
        <begin position="51"/>
        <end position="75"/>
    </location>
</feature>
<feature type="transmembrane region" description="Helical" evidence="1">
    <location>
        <begin position="20"/>
        <end position="39"/>
    </location>
</feature>
<name>A0ABW9RHC9_9GAMM</name>
<evidence type="ECO:0000256" key="1">
    <source>
        <dbReference type="SAM" id="Phobius"/>
    </source>
</evidence>
<evidence type="ECO:0008006" key="4">
    <source>
        <dbReference type="Google" id="ProtNLM"/>
    </source>
</evidence>
<evidence type="ECO:0000313" key="3">
    <source>
        <dbReference type="Proteomes" id="UP000480164"/>
    </source>
</evidence>
<comment type="caution">
    <text evidence="2">The sequence shown here is derived from an EMBL/GenBank/DDBJ whole genome shotgun (WGS) entry which is preliminary data.</text>
</comment>
<keyword evidence="1" id="KW-0472">Membrane</keyword>
<accession>A0ABW9RHC9</accession>
<proteinExistence type="predicted"/>
<sequence>MPVDLSAIPSVARRRKKPSLKAWLLALLIIFLSGVFITLKLWPAEVATRGAFFWHCLVSAPVIGWLTLLSIRWLVWLVSEWQADGWDSERAADIAAEVYRGQRFLEVKAISIRLPHVVASEGVAEQFLLPQAVILPVVVDQTTQSVANQACFDDAAQPVADRVLRSLLSLVEDLILKEELLQRKSRKIFSTVIQIDTDYELLSEDILKIKDKLTQLYIGFSRVKFSPHFSWEDIDALMDEQQDMDGLLLLSVRILRTPSDGDGEAAVALLFKGMSKDREFNKPFVRLHRPETVQNFNKSFEAVKQSIMWGNILEKDISHLWLAGLGRDNKAKNFIASNCPEIIQVNTNDTFIDIDMKSGHTGKVSPWLAVALAADSSLGFLSPQLVMSIPDHSGVSWWMVIQAG</sequence>
<keyword evidence="1" id="KW-0812">Transmembrane</keyword>
<reference evidence="2 3" key="1">
    <citation type="submission" date="2019-11" db="EMBL/GenBank/DDBJ databases">
        <title>Erwinia sp. nov., isolated from feces of birds in Tibet plateau of China.</title>
        <authorList>
            <person name="Ge Y."/>
        </authorList>
    </citation>
    <scope>NUCLEOTIDE SEQUENCE [LARGE SCALE GENOMIC DNA]</scope>
    <source>
        <strain evidence="2 3">J316</strain>
    </source>
</reference>
<dbReference type="RefSeq" id="WP_154754604.1">
    <property type="nucleotide sequence ID" value="NZ_WLZX01000016.1"/>
</dbReference>
<evidence type="ECO:0000313" key="2">
    <source>
        <dbReference type="EMBL" id="MTD29393.1"/>
    </source>
</evidence>
<dbReference type="Proteomes" id="UP000480164">
    <property type="component" value="Unassembled WGS sequence"/>
</dbReference>